<protein>
    <recommendedName>
        <fullName evidence="1">Uroporphyrinogen decarboxylase (URO-D) domain-containing protein</fullName>
    </recommendedName>
</protein>
<sequence>MKSYELVSQTIKGNNPGRTPVYGWIAWNLDWADNQKYKTYTAFEDRYEFDMAHLFGGPGCFNNEKLNELRNSGVEITPEVLLDIPLMPVDRMEDYKSIIEQLKFYREDRGRFCYVQSNGIFECLNEAFGIENHLMYLILYPDELKEVYKRQAEWNIKFNHIMAELGVDMIHISDDWGSQNSLMFSKNMFSEFILPYHKMMGESVKKTGKFLSLHSDGNINEALDGILDIGFDVLHPWQESAGMSYETYLQKYSDKFAILGGVCVQSTLGFGNYDKLETEIRKVFKLLKGKRFLCCTTHFVQDHCTFEELEFAYDLIYKLARS</sequence>
<dbReference type="InterPro" id="IPR038071">
    <property type="entry name" value="UROD/MetE-like_sf"/>
</dbReference>
<keyword evidence="3" id="KW-1185">Reference proteome</keyword>
<proteinExistence type="predicted"/>
<evidence type="ECO:0000259" key="1">
    <source>
        <dbReference type="Pfam" id="PF01208"/>
    </source>
</evidence>
<dbReference type="KEGG" id="anr:Ana3638_12795"/>
<dbReference type="SUPFAM" id="SSF51726">
    <property type="entry name" value="UROD/MetE-like"/>
    <property type="match status" value="1"/>
</dbReference>
<feature type="domain" description="Uroporphyrinogen decarboxylase (URO-D)" evidence="1">
    <location>
        <begin position="129"/>
        <end position="310"/>
    </location>
</feature>
<reference evidence="2 3" key="1">
    <citation type="submission" date="2020-01" db="EMBL/GenBank/DDBJ databases">
        <title>Genome analysis of Anaerocolumna sp. CBA3638.</title>
        <authorList>
            <person name="Kim J."/>
            <person name="Roh S.W."/>
        </authorList>
    </citation>
    <scope>NUCLEOTIDE SEQUENCE [LARGE SCALE GENOMIC DNA]</scope>
    <source>
        <strain evidence="2 3">CBA3638</strain>
    </source>
</reference>
<dbReference type="InterPro" id="IPR052024">
    <property type="entry name" value="Methanogen_methyltrans"/>
</dbReference>
<dbReference type="RefSeq" id="WP_161838371.1">
    <property type="nucleotide sequence ID" value="NZ_CP048000.1"/>
</dbReference>
<dbReference type="GO" id="GO:0004853">
    <property type="term" value="F:uroporphyrinogen decarboxylase activity"/>
    <property type="evidence" value="ECO:0007669"/>
    <property type="project" value="InterPro"/>
</dbReference>
<name>A0A6P1TP08_9FIRM</name>
<dbReference type="PANTHER" id="PTHR47099:SF1">
    <property type="entry name" value="METHYLCOBAMIDE:COM METHYLTRANSFERASE MTBA"/>
    <property type="match status" value="1"/>
</dbReference>
<dbReference type="PANTHER" id="PTHR47099">
    <property type="entry name" value="METHYLCOBAMIDE:COM METHYLTRANSFERASE MTBA"/>
    <property type="match status" value="1"/>
</dbReference>
<dbReference type="AlphaFoldDB" id="A0A6P1TP08"/>
<evidence type="ECO:0000313" key="2">
    <source>
        <dbReference type="EMBL" id="QHQ61546.1"/>
    </source>
</evidence>
<dbReference type="Gene3D" id="3.20.20.210">
    <property type="match status" value="1"/>
</dbReference>
<dbReference type="Pfam" id="PF01208">
    <property type="entry name" value="URO-D"/>
    <property type="match status" value="1"/>
</dbReference>
<dbReference type="InterPro" id="IPR000257">
    <property type="entry name" value="Uroporphyrinogen_deCOase"/>
</dbReference>
<dbReference type="GO" id="GO:0006779">
    <property type="term" value="P:porphyrin-containing compound biosynthetic process"/>
    <property type="evidence" value="ECO:0007669"/>
    <property type="project" value="InterPro"/>
</dbReference>
<evidence type="ECO:0000313" key="3">
    <source>
        <dbReference type="Proteomes" id="UP000464314"/>
    </source>
</evidence>
<dbReference type="EMBL" id="CP048000">
    <property type="protein sequence ID" value="QHQ61546.1"/>
    <property type="molecule type" value="Genomic_DNA"/>
</dbReference>
<accession>A0A6P1TP08</accession>
<organism evidence="2 3">
    <name type="scientific">Anaerocolumna sedimenticola</name>
    <dbReference type="NCBI Taxonomy" id="2696063"/>
    <lineage>
        <taxon>Bacteria</taxon>
        <taxon>Bacillati</taxon>
        <taxon>Bacillota</taxon>
        <taxon>Clostridia</taxon>
        <taxon>Lachnospirales</taxon>
        <taxon>Lachnospiraceae</taxon>
        <taxon>Anaerocolumna</taxon>
    </lineage>
</organism>
<dbReference type="Proteomes" id="UP000464314">
    <property type="component" value="Chromosome"/>
</dbReference>
<gene>
    <name evidence="2" type="ORF">Ana3638_12795</name>
</gene>